<dbReference type="RefSeq" id="WP_036183848.1">
    <property type="nucleotide sequence ID" value="NZ_JMQN01000013.1"/>
</dbReference>
<dbReference type="Gene3D" id="3.30.70.1070">
    <property type="entry name" value="Sporulation related repeat"/>
    <property type="match status" value="1"/>
</dbReference>
<dbReference type="GO" id="GO:0042834">
    <property type="term" value="F:peptidoglycan binding"/>
    <property type="evidence" value="ECO:0007669"/>
    <property type="project" value="InterPro"/>
</dbReference>
<proteinExistence type="predicted"/>
<sequence length="513" mass="56129">MDPSARYFEPVSRLQLASKMRHLLRFSDLLLLIVGEDGCGRSTLLQQLAVDERSSDVRQALIQCDETVDVTRLLSTLVAALGVDCPGDADNRTRLKALHTYSRTLHEAGVPLILLIDDADFLTNNALELLINFALLEEGAPRVVLTGTSEFEQRFVANGFDQTLDGRLHVQSLAAFEPEEAREFIEELLPPGVALSPRRLRQLIEDSRGLPGRLSAGLRKQMHDGGLTRSRARSLPMPGPYAAVIGGVLLAVLGVSVWLYLPSEPTEQPEETTRVVMPLDIPVAAEGEVTSVVDVRSELQQKLAEQERKLESQEESAVLDTAEPVGSVDEEAPSVAVEPEQVVRSVSSAPTVDDEASETQEAALVEQKPVADTASIPVTSKTSTEVKVAAPRTDPPRPTAEVAKKVEAPTSQSVSSFLRADELLQWPDKGYTLQLLGAREASSVEAFIKAQKNPERFYYFRTLYKGAPWHVVVYGQFSDRASATAAVQTLPAELRKLRPWARSIAGVKSDIRK</sequence>
<feature type="region of interest" description="Disordered" evidence="1">
    <location>
        <begin position="306"/>
        <end position="361"/>
    </location>
</feature>
<feature type="region of interest" description="Disordered" evidence="1">
    <location>
        <begin position="382"/>
        <end position="402"/>
    </location>
</feature>
<dbReference type="Proteomes" id="UP000028252">
    <property type="component" value="Unassembled WGS sequence"/>
</dbReference>
<dbReference type="SUPFAM" id="SSF52540">
    <property type="entry name" value="P-loop containing nucleoside triphosphate hydrolases"/>
    <property type="match status" value="1"/>
</dbReference>
<dbReference type="InterPro" id="IPR007730">
    <property type="entry name" value="SPOR-like_dom"/>
</dbReference>
<dbReference type="eggNOG" id="COG3267">
    <property type="taxonomic scope" value="Bacteria"/>
</dbReference>
<dbReference type="OrthoDB" id="6189127at2"/>
<dbReference type="PATRIC" id="fig|1232683.4.peg.773"/>
<comment type="caution">
    <text evidence="3">The sequence shown here is derived from an EMBL/GenBank/DDBJ whole genome shotgun (WGS) entry which is preliminary data.</text>
</comment>
<keyword evidence="4" id="KW-1185">Reference proteome</keyword>
<name>A0A081G2S4_9GAMM</name>
<dbReference type="EMBL" id="JMQN01000013">
    <property type="protein sequence ID" value="KEA65079.1"/>
    <property type="molecule type" value="Genomic_DNA"/>
</dbReference>
<dbReference type="Gene3D" id="3.40.50.300">
    <property type="entry name" value="P-loop containing nucleotide triphosphate hydrolases"/>
    <property type="match status" value="1"/>
</dbReference>
<dbReference type="GO" id="GO:0016887">
    <property type="term" value="F:ATP hydrolysis activity"/>
    <property type="evidence" value="ECO:0007669"/>
    <property type="project" value="InterPro"/>
</dbReference>
<dbReference type="InterPro" id="IPR052026">
    <property type="entry name" value="ExeA_AAA_ATPase_DNA-bind"/>
</dbReference>
<dbReference type="InterPro" id="IPR036680">
    <property type="entry name" value="SPOR-like_sf"/>
</dbReference>
<feature type="domain" description="SPOR" evidence="2">
    <location>
        <begin position="425"/>
        <end position="503"/>
    </location>
</feature>
<reference evidence="3 4" key="1">
    <citation type="submission" date="2014-04" db="EMBL/GenBank/DDBJ databases">
        <title>Marinobacterium kochiensis sp. nov., isolated from sediment sample collected from Kochi backwaters in Kerala, India.</title>
        <authorList>
            <person name="Singh A."/>
            <person name="Pinnaka A.K."/>
        </authorList>
    </citation>
    <scope>NUCLEOTIDE SEQUENCE [LARGE SCALE GENOMIC DNA]</scope>
    <source>
        <strain evidence="3 4">AK27</strain>
    </source>
</reference>
<dbReference type="STRING" id="1232683.ADIMK_0781"/>
<protein>
    <submittedName>
        <fullName evidence="3">DamX, an inner membrane protein involved in bile resistance</fullName>
    </submittedName>
</protein>
<gene>
    <name evidence="3" type="ORF">ADIMK_0781</name>
</gene>
<dbReference type="PANTHER" id="PTHR35894:SF7">
    <property type="entry name" value="GENERAL SECRETION PATHWAY PROTEIN A-RELATED"/>
    <property type="match status" value="1"/>
</dbReference>
<dbReference type="InterPro" id="IPR027417">
    <property type="entry name" value="P-loop_NTPase"/>
</dbReference>
<dbReference type="Pfam" id="PF05036">
    <property type="entry name" value="SPOR"/>
    <property type="match status" value="1"/>
</dbReference>
<dbReference type="PROSITE" id="PS51724">
    <property type="entry name" value="SPOR"/>
    <property type="match status" value="1"/>
</dbReference>
<dbReference type="Pfam" id="PF13401">
    <property type="entry name" value="AAA_22"/>
    <property type="match status" value="1"/>
</dbReference>
<dbReference type="PANTHER" id="PTHR35894">
    <property type="entry name" value="GENERAL SECRETION PATHWAY PROTEIN A-RELATED"/>
    <property type="match status" value="1"/>
</dbReference>
<accession>A0A081G2S4</accession>
<evidence type="ECO:0000256" key="1">
    <source>
        <dbReference type="SAM" id="MobiDB-lite"/>
    </source>
</evidence>
<organism evidence="3 4">
    <name type="scientific">Marinobacterium lacunae</name>
    <dbReference type="NCBI Taxonomy" id="1232683"/>
    <lineage>
        <taxon>Bacteria</taxon>
        <taxon>Pseudomonadati</taxon>
        <taxon>Pseudomonadota</taxon>
        <taxon>Gammaproteobacteria</taxon>
        <taxon>Oceanospirillales</taxon>
        <taxon>Oceanospirillaceae</taxon>
        <taxon>Marinobacterium</taxon>
    </lineage>
</organism>
<evidence type="ECO:0000259" key="2">
    <source>
        <dbReference type="PROSITE" id="PS51724"/>
    </source>
</evidence>
<dbReference type="AlphaFoldDB" id="A0A081G2S4"/>
<evidence type="ECO:0000313" key="3">
    <source>
        <dbReference type="EMBL" id="KEA65079.1"/>
    </source>
</evidence>
<dbReference type="InterPro" id="IPR049945">
    <property type="entry name" value="AAA_22"/>
</dbReference>
<evidence type="ECO:0000313" key="4">
    <source>
        <dbReference type="Proteomes" id="UP000028252"/>
    </source>
</evidence>
<dbReference type="eggNOG" id="COG3266">
    <property type="taxonomic scope" value="Bacteria"/>
</dbReference>